<dbReference type="InterPro" id="IPR017853">
    <property type="entry name" value="GH"/>
</dbReference>
<dbReference type="Pfam" id="PF18565">
    <property type="entry name" value="Glyco_hydro2_C5"/>
    <property type="match status" value="1"/>
</dbReference>
<feature type="domain" description="Glycoside hydrolase family 2 immunoglobulin-like beta-sandwich" evidence="5">
    <location>
        <begin position="186"/>
        <end position="291"/>
    </location>
</feature>
<name>A0ABU3GWE0_9SPHI</name>
<evidence type="ECO:0000256" key="2">
    <source>
        <dbReference type="ARBA" id="ARBA00022801"/>
    </source>
</evidence>
<dbReference type="EC" id="3.2.1.23" evidence="10"/>
<gene>
    <name evidence="10" type="ORF">QE417_003158</name>
</gene>
<dbReference type="Pfam" id="PF00703">
    <property type="entry name" value="Glyco_hydro_2"/>
    <property type="match status" value="1"/>
</dbReference>
<organism evidence="10 11">
    <name type="scientific">Mucilaginibacter terrae</name>
    <dbReference type="NCBI Taxonomy" id="1955052"/>
    <lineage>
        <taxon>Bacteria</taxon>
        <taxon>Pseudomonadati</taxon>
        <taxon>Bacteroidota</taxon>
        <taxon>Sphingobacteriia</taxon>
        <taxon>Sphingobacteriales</taxon>
        <taxon>Sphingobacteriaceae</taxon>
        <taxon>Mucilaginibacter</taxon>
    </lineage>
</organism>
<dbReference type="InterPro" id="IPR006102">
    <property type="entry name" value="Ig-like_GH2"/>
</dbReference>
<dbReference type="SUPFAM" id="SSF49785">
    <property type="entry name" value="Galactose-binding domain-like"/>
    <property type="match status" value="1"/>
</dbReference>
<feature type="signal peptide" evidence="4">
    <location>
        <begin position="1"/>
        <end position="19"/>
    </location>
</feature>
<dbReference type="InterPro" id="IPR040605">
    <property type="entry name" value="Glyco_hydro2_dom5"/>
</dbReference>
<evidence type="ECO:0000259" key="7">
    <source>
        <dbReference type="Pfam" id="PF02837"/>
    </source>
</evidence>
<evidence type="ECO:0000259" key="6">
    <source>
        <dbReference type="Pfam" id="PF02836"/>
    </source>
</evidence>
<protein>
    <submittedName>
        <fullName evidence="10">Beta-galactosidase</fullName>
        <ecNumber evidence="10">3.2.1.23</ecNumber>
    </submittedName>
</protein>
<dbReference type="Pfam" id="PF02837">
    <property type="entry name" value="Glyco_hydro_2_N"/>
    <property type="match status" value="1"/>
</dbReference>
<dbReference type="EMBL" id="JAVLVU010000001">
    <property type="protein sequence ID" value="MDT3404086.1"/>
    <property type="molecule type" value="Genomic_DNA"/>
</dbReference>
<evidence type="ECO:0000259" key="5">
    <source>
        <dbReference type="Pfam" id="PF00703"/>
    </source>
</evidence>
<dbReference type="InterPro" id="IPR006101">
    <property type="entry name" value="Glyco_hydro_2"/>
</dbReference>
<dbReference type="InterPro" id="IPR036156">
    <property type="entry name" value="Beta-gal/glucu_dom_sf"/>
</dbReference>
<comment type="caution">
    <text evidence="10">The sequence shown here is derived from an EMBL/GenBank/DDBJ whole genome shotgun (WGS) entry which is preliminary data.</text>
</comment>
<feature type="domain" description="Glycosyl hydrolases family 2 sugar binding" evidence="7">
    <location>
        <begin position="82"/>
        <end position="175"/>
    </location>
</feature>
<dbReference type="Gene3D" id="2.60.120.260">
    <property type="entry name" value="Galactose-binding domain-like"/>
    <property type="match status" value="1"/>
</dbReference>
<evidence type="ECO:0000259" key="8">
    <source>
        <dbReference type="Pfam" id="PF16355"/>
    </source>
</evidence>
<evidence type="ECO:0000256" key="3">
    <source>
        <dbReference type="ARBA" id="ARBA00023295"/>
    </source>
</evidence>
<sequence length="770" mass="84960">MKKIYLFISLLLATASLYAQQSRIITPFDDSWLFYKGDATGAEQTAFNDKAWRKLSVPHDWSIEGPYDQANPTSRGGGYLPAGIGWYRKQFTLGKTYASKNVTVEFDGVMANSDVWVNGHHLGKRPYGYISFIYDLTPYISYDKPNVIAVKADNSLQTASRYYTGAGIYRHVRLVAYNTVHFAPWSVYVKSPVATVAKATVQIQAQVVNSTKVAGEYKVTTTVLDAAGKTVSTAGSAKTVAAGQTVDFSFDAQVANPKLWNLDEPYLYTAVTRIAKGSEIIDEVKTPVGIREAKFEAATGFWLNGQNIKIKGVCLHHDGGAVGAAVPLSVWEQRFKLLKQAGVNGIRTAHNPVAPEFLDLCDRMGFVVMDETFDTWTASKPGAAKGYNLYFTEWWERDTRDMVMRDRNHPSIVLYSVGNEIHDSLKDSVGFKKYRDQQNLIHKLDPGRPVTMALFRPNVSGVYANGFADMMDVVGQNYRENELIAAHEAHPNWKVIGTENTHVLSMWLALRDKPYMAGQFLWTGIDYLGEAAWPETTNNQGLFTRTGEWKQQGLQRQSWWSEKPVVHMVRKSDNDGAGNWVADWTPVDFGTYDNAKVQVYSNCDEVELFLNGKSQGIKPKPADDSPRDWDLTFEKGSLKAVGRNKGKEVAVEEFKSAGAPAKILLTATQDKLTHNFDDASIVKVSIVDAEGNVCANADNMVKFSISGSGILQAVDNGDIISHEQYQGTEHKAFQGKCIAIVKAGAGSGTATLKVSVAGLPEASIALQITK</sequence>
<keyword evidence="4" id="KW-0732">Signal</keyword>
<evidence type="ECO:0000256" key="4">
    <source>
        <dbReference type="SAM" id="SignalP"/>
    </source>
</evidence>
<dbReference type="SUPFAM" id="SSF49303">
    <property type="entry name" value="beta-Galactosidase/glucuronidase domain"/>
    <property type="match status" value="1"/>
</dbReference>
<dbReference type="PRINTS" id="PR00132">
    <property type="entry name" value="GLHYDRLASE2"/>
</dbReference>
<feature type="domain" description="Glycoside hydrolase family 2" evidence="9">
    <location>
        <begin position="664"/>
        <end position="764"/>
    </location>
</feature>
<proteinExistence type="inferred from homology"/>
<dbReference type="Proteomes" id="UP001258315">
    <property type="component" value="Unassembled WGS sequence"/>
</dbReference>
<feature type="domain" description="DUF4982" evidence="8">
    <location>
        <begin position="596"/>
        <end position="650"/>
    </location>
</feature>
<keyword evidence="11" id="KW-1185">Reference proteome</keyword>
<evidence type="ECO:0000313" key="11">
    <source>
        <dbReference type="Proteomes" id="UP001258315"/>
    </source>
</evidence>
<dbReference type="Pfam" id="PF02836">
    <property type="entry name" value="Glyco_hydro_2_C"/>
    <property type="match status" value="1"/>
</dbReference>
<dbReference type="Gene3D" id="3.20.20.80">
    <property type="entry name" value="Glycosidases"/>
    <property type="match status" value="1"/>
</dbReference>
<dbReference type="Gene3D" id="2.60.40.10">
    <property type="entry name" value="Immunoglobulins"/>
    <property type="match status" value="3"/>
</dbReference>
<dbReference type="PANTHER" id="PTHR42732:SF1">
    <property type="entry name" value="BETA-MANNOSIDASE"/>
    <property type="match status" value="1"/>
</dbReference>
<dbReference type="Pfam" id="PF16355">
    <property type="entry name" value="DUF4982"/>
    <property type="match status" value="1"/>
</dbReference>
<evidence type="ECO:0000256" key="1">
    <source>
        <dbReference type="ARBA" id="ARBA00007401"/>
    </source>
</evidence>
<comment type="similarity">
    <text evidence="1">Belongs to the glycosyl hydrolase 2 family.</text>
</comment>
<dbReference type="RefSeq" id="WP_311951425.1">
    <property type="nucleotide sequence ID" value="NZ_JAVLVU010000001.1"/>
</dbReference>
<feature type="chain" id="PRO_5046667890" evidence="4">
    <location>
        <begin position="20"/>
        <end position="770"/>
    </location>
</feature>
<evidence type="ECO:0000259" key="9">
    <source>
        <dbReference type="Pfam" id="PF18565"/>
    </source>
</evidence>
<dbReference type="SUPFAM" id="SSF51445">
    <property type="entry name" value="(Trans)glycosidases"/>
    <property type="match status" value="1"/>
</dbReference>
<dbReference type="PANTHER" id="PTHR42732">
    <property type="entry name" value="BETA-GALACTOSIDASE"/>
    <property type="match status" value="1"/>
</dbReference>
<reference evidence="11" key="1">
    <citation type="submission" date="2023-07" db="EMBL/GenBank/DDBJ databases">
        <title>Functional and genomic diversity of the sorghum phyllosphere microbiome.</title>
        <authorList>
            <person name="Shade A."/>
        </authorList>
    </citation>
    <scope>NUCLEOTIDE SEQUENCE [LARGE SCALE GENOMIC DNA]</scope>
    <source>
        <strain evidence="11">SORGH_AS_0422</strain>
    </source>
</reference>
<feature type="domain" description="Glycoside hydrolase family 2 catalytic" evidence="6">
    <location>
        <begin position="301"/>
        <end position="472"/>
    </location>
</feature>
<evidence type="ECO:0000313" key="10">
    <source>
        <dbReference type="EMBL" id="MDT3404086.1"/>
    </source>
</evidence>
<dbReference type="InterPro" id="IPR006104">
    <property type="entry name" value="Glyco_hydro_2_N"/>
</dbReference>
<dbReference type="InterPro" id="IPR008979">
    <property type="entry name" value="Galactose-bd-like_sf"/>
</dbReference>
<dbReference type="InterPro" id="IPR032311">
    <property type="entry name" value="DUF4982"/>
</dbReference>
<dbReference type="InterPro" id="IPR051913">
    <property type="entry name" value="GH2_Domain-Containing"/>
</dbReference>
<dbReference type="InterPro" id="IPR013783">
    <property type="entry name" value="Ig-like_fold"/>
</dbReference>
<dbReference type="InterPro" id="IPR006103">
    <property type="entry name" value="Glyco_hydro_2_cat"/>
</dbReference>
<dbReference type="GO" id="GO:0004565">
    <property type="term" value="F:beta-galactosidase activity"/>
    <property type="evidence" value="ECO:0007669"/>
    <property type="project" value="UniProtKB-EC"/>
</dbReference>
<accession>A0ABU3GWE0</accession>
<keyword evidence="3 10" id="KW-0326">Glycosidase</keyword>
<keyword evidence="2 10" id="KW-0378">Hydrolase</keyword>